<protein>
    <recommendedName>
        <fullName evidence="5">Indoleamine 2,3-dioxygenase</fullName>
        <ecNumber evidence="5">1.13.11.52</ecNumber>
    </recommendedName>
</protein>
<evidence type="ECO:0000256" key="4">
    <source>
        <dbReference type="PIRSR" id="PIRSR600898-1"/>
    </source>
</evidence>
<comment type="caution">
    <text evidence="7">The sequence shown here is derived from an EMBL/GenBank/DDBJ whole genome shotgun (WGS) entry which is preliminary data.</text>
</comment>
<reference evidence="7" key="2">
    <citation type="journal article" date="2023" name="IMA Fungus">
        <title>Comparative genomic study of the Penicillium genus elucidates a diverse pangenome and 15 lateral gene transfer events.</title>
        <authorList>
            <person name="Petersen C."/>
            <person name="Sorensen T."/>
            <person name="Nielsen M.R."/>
            <person name="Sondergaard T.E."/>
            <person name="Sorensen J.L."/>
            <person name="Fitzpatrick D.A."/>
            <person name="Frisvad J.C."/>
            <person name="Nielsen K.L."/>
        </authorList>
    </citation>
    <scope>NUCLEOTIDE SEQUENCE</scope>
    <source>
        <strain evidence="7">IBT 29677</strain>
    </source>
</reference>
<dbReference type="Pfam" id="PF01231">
    <property type="entry name" value="IDO"/>
    <property type="match status" value="1"/>
</dbReference>
<dbReference type="GO" id="GO:0034354">
    <property type="term" value="P:'de novo' NAD+ biosynthetic process from L-tryptophan"/>
    <property type="evidence" value="ECO:0007669"/>
    <property type="project" value="TreeGrafter"/>
</dbReference>
<comment type="similarity">
    <text evidence="1 5">Belongs to the indoleamine 2,3-dioxygenase family.</text>
</comment>
<evidence type="ECO:0000256" key="2">
    <source>
        <dbReference type="ARBA" id="ARBA00022723"/>
    </source>
</evidence>
<name>A0A9X0BE14_9EURO</name>
<evidence type="ECO:0000313" key="7">
    <source>
        <dbReference type="EMBL" id="KAJ5413629.1"/>
    </source>
</evidence>
<dbReference type="GO" id="GO:0033754">
    <property type="term" value="F:indoleamine 2,3-dioxygenase activity"/>
    <property type="evidence" value="ECO:0007669"/>
    <property type="project" value="UniProtKB-EC"/>
</dbReference>
<dbReference type="InterPro" id="IPR000898">
    <property type="entry name" value="Indolamine_dOase"/>
</dbReference>
<reference evidence="7" key="1">
    <citation type="submission" date="2022-12" db="EMBL/GenBank/DDBJ databases">
        <authorList>
            <person name="Petersen C."/>
        </authorList>
    </citation>
    <scope>NUCLEOTIDE SEQUENCE</scope>
    <source>
        <strain evidence="7">IBT 29677</strain>
    </source>
</reference>
<feature type="compositionally biased region" description="Polar residues" evidence="6">
    <location>
        <begin position="409"/>
        <end position="419"/>
    </location>
</feature>
<comment type="function">
    <text evidence="5">Produces N-formyl-kynurenine through the oxidation of tryptophan.</text>
</comment>
<comment type="catalytic activity">
    <reaction evidence="5">
        <text>L-tryptophan + O2 = N-formyl-L-kynurenine</text>
        <dbReference type="Rhea" id="RHEA:24536"/>
        <dbReference type="ChEBI" id="CHEBI:15379"/>
        <dbReference type="ChEBI" id="CHEBI:57912"/>
        <dbReference type="ChEBI" id="CHEBI:58629"/>
    </reaction>
</comment>
<dbReference type="InterPro" id="IPR037217">
    <property type="entry name" value="Trp/Indoleamine_2_3_dOase-like"/>
</dbReference>
<feature type="region of interest" description="Disordered" evidence="6">
    <location>
        <begin position="407"/>
        <end position="453"/>
    </location>
</feature>
<dbReference type="PANTHER" id="PTHR28657:SF5">
    <property type="entry name" value="INDOLEAMINE 2,3-DIOXYGENASE"/>
    <property type="match status" value="1"/>
</dbReference>
<feature type="region of interest" description="Disordered" evidence="6">
    <location>
        <begin position="167"/>
        <end position="190"/>
    </location>
</feature>
<keyword evidence="5" id="KW-0560">Oxidoreductase</keyword>
<feature type="compositionally biased region" description="Polar residues" evidence="6">
    <location>
        <begin position="174"/>
        <end position="188"/>
    </location>
</feature>
<proteinExistence type="inferred from homology"/>
<dbReference type="RefSeq" id="XP_056493485.1">
    <property type="nucleotide sequence ID" value="XM_056624903.1"/>
</dbReference>
<keyword evidence="8" id="KW-1185">Reference proteome</keyword>
<evidence type="ECO:0000256" key="3">
    <source>
        <dbReference type="ARBA" id="ARBA00023004"/>
    </source>
</evidence>
<dbReference type="GO" id="GO:0019441">
    <property type="term" value="P:L-tryptophan catabolic process to kynurenine"/>
    <property type="evidence" value="ECO:0007669"/>
    <property type="project" value="UniProtKB-UniRule"/>
</dbReference>
<dbReference type="OrthoDB" id="540174at2759"/>
<dbReference type="AlphaFoldDB" id="A0A9X0BE14"/>
<feature type="binding site" description="proximal binding residue" evidence="4">
    <location>
        <position position="387"/>
    </location>
    <ligand>
        <name>heme b</name>
        <dbReference type="ChEBI" id="CHEBI:60344"/>
    </ligand>
    <ligandPart>
        <name>Fe</name>
        <dbReference type="ChEBI" id="CHEBI:18248"/>
    </ligandPart>
</feature>
<gene>
    <name evidence="7" type="ORF">N7509_000256</name>
</gene>
<dbReference type="PANTHER" id="PTHR28657">
    <property type="entry name" value="INDOLEAMINE 2,3-DIOXYGENASE"/>
    <property type="match status" value="1"/>
</dbReference>
<dbReference type="GO" id="GO:0005737">
    <property type="term" value="C:cytoplasm"/>
    <property type="evidence" value="ECO:0007669"/>
    <property type="project" value="TreeGrafter"/>
</dbReference>
<dbReference type="GO" id="GO:0046872">
    <property type="term" value="F:metal ion binding"/>
    <property type="evidence" value="ECO:0007669"/>
    <property type="project" value="UniProtKB-UniRule"/>
</dbReference>
<dbReference type="EMBL" id="JAPZBU010000003">
    <property type="protein sequence ID" value="KAJ5413629.1"/>
    <property type="molecule type" value="Genomic_DNA"/>
</dbReference>
<dbReference type="Gene3D" id="1.20.58.480">
    <property type="match status" value="1"/>
</dbReference>
<sequence>MYHPNQSRKEINAHTATPEYFYVDHRTGFVPPRMPLCRLSAEWEAWEVTLEFAKAQKLKTTEQALSLDPQQKTVEEEKARAWRKTVEKMPVLSVKNFKGCERELRRAHLVLAFMVQFYTHTTPSREPITVPRSLTVPLLRVSRQLQHAPYITYSDHALHNWSHREPREEGALPTSDNLQTQTTFTGTPDENEFHMTDIRIELKGAEAVELMRLAMDEIVGNDDPDVGRITRYLKGAAAVIEQMKDVLMSTKKLVRPEVFYEEISPWLTGADVDPYNRKWAWEGSEEVEGSAEMLTNISGPTAAQSPLVPTLDAYLGLVEDESKSAFLDRVRIYMNHNHQAFLQHLRSNGRPVRSFVQRISREQGADSPAVAAYDAAINAMKGFRDAHLIIVTLYVIIPARQAKARAGNSGMSVTMSAEPSGTDAGPVGKMQDERSANGVPGKGGRSTGKAAAKDSQGFQLMKFLKGFRDQTYRGRVG</sequence>
<evidence type="ECO:0000256" key="5">
    <source>
        <dbReference type="RuleBase" id="RU369119"/>
    </source>
</evidence>
<dbReference type="SUPFAM" id="SSF140959">
    <property type="entry name" value="Indolic compounds 2,3-dioxygenase-like"/>
    <property type="match status" value="1"/>
</dbReference>
<dbReference type="GO" id="GO:0020037">
    <property type="term" value="F:heme binding"/>
    <property type="evidence" value="ECO:0007669"/>
    <property type="project" value="UniProtKB-UniRule"/>
</dbReference>
<accession>A0A9X0BE14</accession>
<evidence type="ECO:0000256" key="1">
    <source>
        <dbReference type="ARBA" id="ARBA00007119"/>
    </source>
</evidence>
<keyword evidence="4 5" id="KW-0349">Heme</keyword>
<evidence type="ECO:0000313" key="8">
    <source>
        <dbReference type="Proteomes" id="UP001147747"/>
    </source>
</evidence>
<dbReference type="Proteomes" id="UP001147747">
    <property type="component" value="Unassembled WGS sequence"/>
</dbReference>
<organism evidence="7 8">
    <name type="scientific">Penicillium cosmopolitanum</name>
    <dbReference type="NCBI Taxonomy" id="1131564"/>
    <lineage>
        <taxon>Eukaryota</taxon>
        <taxon>Fungi</taxon>
        <taxon>Dikarya</taxon>
        <taxon>Ascomycota</taxon>
        <taxon>Pezizomycotina</taxon>
        <taxon>Eurotiomycetes</taxon>
        <taxon>Eurotiomycetidae</taxon>
        <taxon>Eurotiales</taxon>
        <taxon>Aspergillaceae</taxon>
        <taxon>Penicillium</taxon>
    </lineage>
</organism>
<keyword evidence="3 4" id="KW-0408">Iron</keyword>
<keyword evidence="5" id="KW-0223">Dioxygenase</keyword>
<evidence type="ECO:0000256" key="6">
    <source>
        <dbReference type="SAM" id="MobiDB-lite"/>
    </source>
</evidence>
<dbReference type="EC" id="1.13.11.52" evidence="5"/>
<dbReference type="GeneID" id="81363883"/>
<keyword evidence="2 4" id="KW-0479">Metal-binding</keyword>